<dbReference type="Pfam" id="PF22595">
    <property type="entry name" value="CFAP107"/>
    <property type="match status" value="1"/>
</dbReference>
<keyword evidence="10" id="KW-1185">Reference proteome</keyword>
<dbReference type="GO" id="GO:0030317">
    <property type="term" value="P:flagellated sperm motility"/>
    <property type="evidence" value="ECO:0007669"/>
    <property type="project" value="InterPro"/>
</dbReference>
<dbReference type="GO" id="GO:0005879">
    <property type="term" value="C:axonemal microtubule"/>
    <property type="evidence" value="ECO:0007669"/>
    <property type="project" value="TreeGrafter"/>
</dbReference>
<comment type="caution">
    <text evidence="9">The sequence shown here is derived from an EMBL/GenBank/DDBJ whole genome shotgun (WGS) entry which is preliminary data.</text>
</comment>
<dbReference type="PANTHER" id="PTHR31180">
    <property type="entry name" value="CILIA- AND FLAGELLA-ASSOCIATED PROTEIN 107-RELATED"/>
    <property type="match status" value="1"/>
</dbReference>
<dbReference type="EMBL" id="WIXP02000013">
    <property type="protein sequence ID" value="KAF6201220.1"/>
    <property type="molecule type" value="Genomic_DNA"/>
</dbReference>
<comment type="subunit">
    <text evidence="8">Microtubule inner protein component of sperm flagellar doublet microtubules.</text>
</comment>
<keyword evidence="6" id="KW-0966">Cell projection</keyword>
<dbReference type="InterPro" id="IPR054709">
    <property type="entry name" value="CFAP107"/>
</dbReference>
<sequence>MATKDIPKRIREKFNTVFGGPRIPLDQKELRYNKKVLVGQWFEESRRFLRHDCPRLTIYQTEYINPNVDPERVQANRNIMYDCQINSLGEPRSLADLDYATNYATLYDLTYNRAAPALLSTKLKKYSAVAGGYFPERDYTYNHVGGVNKGLLACKKDEWERDVNVEDSRYLTTNQLDFVAHLPIGHKIHKARPVDQETAALDRFKVSTREFKTRDEAICYCVEHPKVCWVEPRNPKSILPSL</sequence>
<protein>
    <submittedName>
        <fullName evidence="9">Uncharacterized protein</fullName>
    </submittedName>
</protein>
<gene>
    <name evidence="9" type="ORF">GE061_005667</name>
</gene>
<reference evidence="9" key="1">
    <citation type="journal article" date="2021" name="Mol. Ecol. Resour.">
        <title>Apolygus lucorum genome provides insights into omnivorousness and mesophyll feeding.</title>
        <authorList>
            <person name="Liu Y."/>
            <person name="Liu H."/>
            <person name="Wang H."/>
            <person name="Huang T."/>
            <person name="Liu B."/>
            <person name="Yang B."/>
            <person name="Yin L."/>
            <person name="Li B."/>
            <person name="Zhang Y."/>
            <person name="Zhang S."/>
            <person name="Jiang F."/>
            <person name="Zhang X."/>
            <person name="Ren Y."/>
            <person name="Wang B."/>
            <person name="Wang S."/>
            <person name="Lu Y."/>
            <person name="Wu K."/>
            <person name="Fan W."/>
            <person name="Wang G."/>
        </authorList>
    </citation>
    <scope>NUCLEOTIDE SEQUENCE</scope>
    <source>
        <strain evidence="9">12Hb</strain>
    </source>
</reference>
<organism evidence="9 10">
    <name type="scientific">Apolygus lucorum</name>
    <name type="common">Small green plant bug</name>
    <name type="synonym">Lygocoris lucorum</name>
    <dbReference type="NCBI Taxonomy" id="248454"/>
    <lineage>
        <taxon>Eukaryota</taxon>
        <taxon>Metazoa</taxon>
        <taxon>Ecdysozoa</taxon>
        <taxon>Arthropoda</taxon>
        <taxon>Hexapoda</taxon>
        <taxon>Insecta</taxon>
        <taxon>Pterygota</taxon>
        <taxon>Neoptera</taxon>
        <taxon>Paraneoptera</taxon>
        <taxon>Hemiptera</taxon>
        <taxon>Heteroptera</taxon>
        <taxon>Panheteroptera</taxon>
        <taxon>Cimicomorpha</taxon>
        <taxon>Miridae</taxon>
        <taxon>Mirini</taxon>
        <taxon>Apolygus</taxon>
    </lineage>
</organism>
<dbReference type="AlphaFoldDB" id="A0A6A4IV36"/>
<evidence type="ECO:0000256" key="2">
    <source>
        <dbReference type="ARBA" id="ARBA00022490"/>
    </source>
</evidence>
<accession>A0A6A4IV36</accession>
<keyword evidence="3" id="KW-0282">Flagellum</keyword>
<evidence type="ECO:0000256" key="3">
    <source>
        <dbReference type="ARBA" id="ARBA00022846"/>
    </source>
</evidence>
<keyword evidence="2" id="KW-0963">Cytoplasm</keyword>
<evidence type="ECO:0000256" key="4">
    <source>
        <dbReference type="ARBA" id="ARBA00023069"/>
    </source>
</evidence>
<dbReference type="PANTHER" id="PTHR31180:SF2">
    <property type="entry name" value="CILIA- AND FLAGELLA-ASSOCIATED PROTEIN 107"/>
    <property type="match status" value="1"/>
</dbReference>
<dbReference type="Proteomes" id="UP000466442">
    <property type="component" value="Unassembled WGS sequence"/>
</dbReference>
<evidence type="ECO:0000313" key="10">
    <source>
        <dbReference type="Proteomes" id="UP000466442"/>
    </source>
</evidence>
<evidence type="ECO:0000256" key="5">
    <source>
        <dbReference type="ARBA" id="ARBA00023212"/>
    </source>
</evidence>
<evidence type="ECO:0000256" key="8">
    <source>
        <dbReference type="ARBA" id="ARBA00046435"/>
    </source>
</evidence>
<evidence type="ECO:0000256" key="7">
    <source>
        <dbReference type="ARBA" id="ARBA00035003"/>
    </source>
</evidence>
<comment type="subcellular location">
    <subcellularLocation>
        <location evidence="1">Cytoplasm</location>
        <location evidence="1">Cytoskeleton</location>
        <location evidence="1">Flagellum axoneme</location>
    </subcellularLocation>
</comment>
<comment type="function">
    <text evidence="7">Microtubule inner protein (MIP) part of the dynein-decorated doublet microtubules (DMTs) in cilia axoneme, which is required for motile cilia beating.</text>
</comment>
<name>A0A6A4IV36_APOLU</name>
<evidence type="ECO:0000313" key="9">
    <source>
        <dbReference type="EMBL" id="KAF6201220.1"/>
    </source>
</evidence>
<dbReference type="InterPro" id="IPR037662">
    <property type="entry name" value="CFAP68/107"/>
</dbReference>
<keyword evidence="4" id="KW-0969">Cilium</keyword>
<evidence type="ECO:0000256" key="6">
    <source>
        <dbReference type="ARBA" id="ARBA00023273"/>
    </source>
</evidence>
<evidence type="ECO:0000256" key="1">
    <source>
        <dbReference type="ARBA" id="ARBA00004611"/>
    </source>
</evidence>
<keyword evidence="5" id="KW-0206">Cytoskeleton</keyword>
<dbReference type="OrthoDB" id="6591791at2759"/>
<proteinExistence type="predicted"/>